<name>A0ABQ9YE65_9EUKA</name>
<evidence type="ECO:0000313" key="1">
    <source>
        <dbReference type="EMBL" id="KAK2962057.1"/>
    </source>
</evidence>
<keyword evidence="2" id="KW-1185">Reference proteome</keyword>
<sequence length="421" mass="48826">MPLHRHLIRMMIETLFKIRQSPKSKKCFRSRSQLNELYLSLHKITRNYVIHLSLHPFALDTGSKNNLVLVFFTDFFDPSFEDSVTKPFREKLRKDMDEAALSSSSPPFILTSDLVCHLTDDEIMSVVDRIVALLENDSPISDDTILRICAFHEMKLRFLYLPEIFRKAGRSTEQCFRALNTLLSLPLNNFQPCPIISLLTSRPHSLQPTLDEWDDVDLVTVGVVMPFIDGNQHSFDSAWLELTDQLLKFAISVVPQMSLCASRRMSSQLERLIAPSIKLICEYYLSLFTWKDDEKKQCEDGFIHLSRLCEQRVITQCLNRMGFFSCLVDGLLNDRTFKASECFINIFLRQARSSGKVGTKMKTLRSRVHNFLEEGWQDVLEFIIVRKTIQDRFSDQLSRMLGMMGFHGSNLNSRISWYDNH</sequence>
<proteinExistence type="predicted"/>
<comment type="caution">
    <text evidence="1">The sequence shown here is derived from an EMBL/GenBank/DDBJ whole genome shotgun (WGS) entry which is preliminary data.</text>
</comment>
<accession>A0ABQ9YE65</accession>
<reference evidence="1 2" key="1">
    <citation type="journal article" date="2022" name="bioRxiv">
        <title>Genomics of Preaxostyla Flagellates Illuminates Evolutionary Transitions and the Path Towards Mitochondrial Loss.</title>
        <authorList>
            <person name="Novak L.V.F."/>
            <person name="Treitli S.C."/>
            <person name="Pyrih J."/>
            <person name="Halakuc P."/>
            <person name="Pipaliya S.V."/>
            <person name="Vacek V."/>
            <person name="Brzon O."/>
            <person name="Soukal P."/>
            <person name="Eme L."/>
            <person name="Dacks J.B."/>
            <person name="Karnkowska A."/>
            <person name="Elias M."/>
            <person name="Hampl V."/>
        </authorList>
    </citation>
    <scope>NUCLEOTIDE SEQUENCE [LARGE SCALE GENOMIC DNA]</scope>
    <source>
        <strain evidence="1">NAU3</strain>
        <tissue evidence="1">Gut</tissue>
    </source>
</reference>
<dbReference type="Proteomes" id="UP001281761">
    <property type="component" value="Unassembled WGS sequence"/>
</dbReference>
<evidence type="ECO:0000313" key="2">
    <source>
        <dbReference type="Proteomes" id="UP001281761"/>
    </source>
</evidence>
<organism evidence="1 2">
    <name type="scientific">Blattamonas nauphoetae</name>
    <dbReference type="NCBI Taxonomy" id="2049346"/>
    <lineage>
        <taxon>Eukaryota</taxon>
        <taxon>Metamonada</taxon>
        <taxon>Preaxostyla</taxon>
        <taxon>Oxymonadida</taxon>
        <taxon>Blattamonas</taxon>
    </lineage>
</organism>
<protein>
    <submittedName>
        <fullName evidence="1">Uncharacterized protein</fullName>
    </submittedName>
</protein>
<gene>
    <name evidence="1" type="ORF">BLNAU_3113</name>
</gene>
<dbReference type="EMBL" id="JARBJD010000013">
    <property type="protein sequence ID" value="KAK2962057.1"/>
    <property type="molecule type" value="Genomic_DNA"/>
</dbReference>